<reference evidence="5" key="1">
    <citation type="journal article" date="2019" name="Int. J. Syst. Evol. Microbiol.">
        <title>The Global Catalogue of Microorganisms (GCM) 10K type strain sequencing project: providing services to taxonomists for standard genome sequencing and annotation.</title>
        <authorList>
            <consortium name="The Broad Institute Genomics Platform"/>
            <consortium name="The Broad Institute Genome Sequencing Center for Infectious Disease"/>
            <person name="Wu L."/>
            <person name="Ma J."/>
        </authorList>
    </citation>
    <scope>NUCLEOTIDE SEQUENCE [LARGE SCALE GENOMIC DNA]</scope>
    <source>
        <strain evidence="5">JCM 18304</strain>
    </source>
</reference>
<evidence type="ECO:0000256" key="2">
    <source>
        <dbReference type="ARBA" id="ARBA00023315"/>
    </source>
</evidence>
<dbReference type="EMBL" id="BAABJQ010000001">
    <property type="protein sequence ID" value="GAA5177591.1"/>
    <property type="molecule type" value="Genomic_DNA"/>
</dbReference>
<dbReference type="Gene3D" id="3.40.630.30">
    <property type="match status" value="1"/>
</dbReference>
<dbReference type="InterPro" id="IPR000182">
    <property type="entry name" value="GNAT_dom"/>
</dbReference>
<protein>
    <recommendedName>
        <fullName evidence="3">N-acetyltransferase domain-containing protein</fullName>
    </recommendedName>
</protein>
<dbReference type="SUPFAM" id="SSF55729">
    <property type="entry name" value="Acyl-CoA N-acyltransferases (Nat)"/>
    <property type="match status" value="1"/>
</dbReference>
<evidence type="ECO:0000313" key="5">
    <source>
        <dbReference type="Proteomes" id="UP001501570"/>
    </source>
</evidence>
<dbReference type="CDD" id="cd04301">
    <property type="entry name" value="NAT_SF"/>
    <property type="match status" value="1"/>
</dbReference>
<dbReference type="PROSITE" id="PS51186">
    <property type="entry name" value="GNAT"/>
    <property type="match status" value="1"/>
</dbReference>
<dbReference type="PANTHER" id="PTHR43877">
    <property type="entry name" value="AMINOALKYLPHOSPHONATE N-ACETYLTRANSFERASE-RELATED-RELATED"/>
    <property type="match status" value="1"/>
</dbReference>
<accession>A0ABP9RIW2</accession>
<name>A0ABP9RIW2_9ACTN</name>
<keyword evidence="2" id="KW-0012">Acyltransferase</keyword>
<evidence type="ECO:0000256" key="1">
    <source>
        <dbReference type="ARBA" id="ARBA00022679"/>
    </source>
</evidence>
<dbReference type="RefSeq" id="WP_345625220.1">
    <property type="nucleotide sequence ID" value="NZ_BAABJQ010000001.1"/>
</dbReference>
<dbReference type="Pfam" id="PF00583">
    <property type="entry name" value="Acetyltransf_1"/>
    <property type="match status" value="1"/>
</dbReference>
<dbReference type="Proteomes" id="UP001501570">
    <property type="component" value="Unassembled WGS sequence"/>
</dbReference>
<proteinExistence type="predicted"/>
<comment type="caution">
    <text evidence="4">The sequence shown here is derived from an EMBL/GenBank/DDBJ whole genome shotgun (WGS) entry which is preliminary data.</text>
</comment>
<dbReference type="InterPro" id="IPR016181">
    <property type="entry name" value="Acyl_CoA_acyltransferase"/>
</dbReference>
<gene>
    <name evidence="4" type="ORF">GCM10023322_02610</name>
</gene>
<dbReference type="InterPro" id="IPR050832">
    <property type="entry name" value="Bact_Acetyltransf"/>
</dbReference>
<feature type="domain" description="N-acetyltransferase" evidence="3">
    <location>
        <begin position="4"/>
        <end position="158"/>
    </location>
</feature>
<keyword evidence="1" id="KW-0808">Transferase</keyword>
<evidence type="ECO:0000259" key="3">
    <source>
        <dbReference type="PROSITE" id="PS51186"/>
    </source>
</evidence>
<sequence>MDGLRLRTMTPAEFDGFRARLVDDYADQRVRAGDWGADGSRNRALRAMDELLPNGLATEDTLVLTAETDDLDAVGCVWVKLRHSGSSGGDAWVYYIEVRPELRGNGYGRALLDATEREAVRHGATTMGLNVFADNPTARSLYSSAGYEVTSLQMRKAL</sequence>
<evidence type="ECO:0000313" key="4">
    <source>
        <dbReference type="EMBL" id="GAA5177591.1"/>
    </source>
</evidence>
<keyword evidence="5" id="KW-1185">Reference proteome</keyword>
<organism evidence="4 5">
    <name type="scientific">Rugosimonospora acidiphila</name>
    <dbReference type="NCBI Taxonomy" id="556531"/>
    <lineage>
        <taxon>Bacteria</taxon>
        <taxon>Bacillati</taxon>
        <taxon>Actinomycetota</taxon>
        <taxon>Actinomycetes</taxon>
        <taxon>Micromonosporales</taxon>
        <taxon>Micromonosporaceae</taxon>
        <taxon>Rugosimonospora</taxon>
    </lineage>
</organism>
<dbReference type="PANTHER" id="PTHR43877:SF2">
    <property type="entry name" value="AMINOALKYLPHOSPHONATE N-ACETYLTRANSFERASE-RELATED"/>
    <property type="match status" value="1"/>
</dbReference>